<dbReference type="PANTHER" id="PTHR13483">
    <property type="entry name" value="BOX C_D SNORNA PROTEIN 1-RELATED"/>
    <property type="match status" value="1"/>
</dbReference>
<reference evidence="7" key="2">
    <citation type="submission" date="2016-05" db="EMBL/GenBank/DDBJ databases">
        <title>Comparative analysis highlights variable genome content of wheat rusts and divergence of the mating loci.</title>
        <authorList>
            <person name="Cuomo C.A."/>
            <person name="Bakkeren G."/>
            <person name="Szabo L."/>
            <person name="Khalil H."/>
            <person name="Joly D."/>
            <person name="Goldberg J."/>
            <person name="Young S."/>
            <person name="Zeng Q."/>
            <person name="Fellers J."/>
        </authorList>
    </citation>
    <scope>NUCLEOTIDE SEQUENCE [LARGE SCALE GENOMIC DNA]</scope>
    <source>
        <strain evidence="7">1-1 BBBD Race 1</strain>
    </source>
</reference>
<dbReference type="STRING" id="630390.A0A180GH58"/>
<protein>
    <submittedName>
        <fullName evidence="8">HIT-type domain-containing protein</fullName>
    </submittedName>
</protein>
<dbReference type="GO" id="GO:0005634">
    <property type="term" value="C:nucleus"/>
    <property type="evidence" value="ECO:0007669"/>
    <property type="project" value="TreeGrafter"/>
</dbReference>
<dbReference type="PANTHER" id="PTHR13483:SF11">
    <property type="entry name" value="ZINC FINGER HIT DOMAIN-CONTAINING PROTEIN 3"/>
    <property type="match status" value="1"/>
</dbReference>
<keyword evidence="9" id="KW-1185">Reference proteome</keyword>
<dbReference type="Gene3D" id="3.30.60.190">
    <property type="match status" value="1"/>
</dbReference>
<dbReference type="InterPro" id="IPR051639">
    <property type="entry name" value="BCD1"/>
</dbReference>
<evidence type="ECO:0000256" key="4">
    <source>
        <dbReference type="PROSITE-ProRule" id="PRU00453"/>
    </source>
</evidence>
<dbReference type="EMBL" id="ADAS02000071">
    <property type="protein sequence ID" value="OAV92030.1"/>
    <property type="molecule type" value="Genomic_DNA"/>
</dbReference>
<evidence type="ECO:0000256" key="2">
    <source>
        <dbReference type="ARBA" id="ARBA00022771"/>
    </source>
</evidence>
<sequence length="218" mass="24623">MKKQDRTICAVCQLEKFKYKCPNDQVPYCSVSCFRVHKEQASCPGTSSKPTQNPTHDDIKAQVDGSQAQPDHTSSLVPTPPADVIPSGSRLKPLTDLDWPVVDEERLAVFSDPLRKDEIKPIRQHEWEQIATSTSLRDLLTSEPDLRQSLMRVMESNNNPTNKSLRDPKKSKDQIQQLLLQLASSAQSPSLHAFSPQDFVLFNRFADIIRDILVQSRS</sequence>
<dbReference type="AlphaFoldDB" id="A0A180GH58"/>
<dbReference type="FunFam" id="3.30.60.190:FF:000009">
    <property type="entry name" value="Uncharacterized zinc-finger protein C4F10.19c"/>
    <property type="match status" value="1"/>
</dbReference>
<dbReference type="GO" id="GO:0048254">
    <property type="term" value="P:snoRNA localization"/>
    <property type="evidence" value="ECO:0007669"/>
    <property type="project" value="TreeGrafter"/>
</dbReference>
<evidence type="ECO:0000259" key="6">
    <source>
        <dbReference type="PROSITE" id="PS51083"/>
    </source>
</evidence>
<proteinExistence type="predicted"/>
<reference evidence="8" key="4">
    <citation type="submission" date="2025-05" db="UniProtKB">
        <authorList>
            <consortium name="EnsemblFungi"/>
        </authorList>
    </citation>
    <scope>IDENTIFICATION</scope>
    <source>
        <strain evidence="8">isolate 1-1 / race 1 (BBBD)</strain>
    </source>
</reference>
<evidence type="ECO:0000313" key="9">
    <source>
        <dbReference type="Proteomes" id="UP000005240"/>
    </source>
</evidence>
<dbReference type="CDD" id="cd23024">
    <property type="entry name" value="zf-HIT_ZNHIT2-3"/>
    <property type="match status" value="1"/>
</dbReference>
<dbReference type="GO" id="GO:0070761">
    <property type="term" value="C:pre-snoRNP complex"/>
    <property type="evidence" value="ECO:0007669"/>
    <property type="project" value="TreeGrafter"/>
</dbReference>
<evidence type="ECO:0000313" key="8">
    <source>
        <dbReference type="EnsemblFungi" id="PTTG_27807-t43_1-p1"/>
    </source>
</evidence>
<dbReference type="GO" id="GO:0000492">
    <property type="term" value="P:box C/D snoRNP assembly"/>
    <property type="evidence" value="ECO:0007669"/>
    <property type="project" value="TreeGrafter"/>
</dbReference>
<name>A0A180GH58_PUCT1</name>
<keyword evidence="2 4" id="KW-0863">Zinc-finger</keyword>
<feature type="compositionally biased region" description="Polar residues" evidence="5">
    <location>
        <begin position="64"/>
        <end position="77"/>
    </location>
</feature>
<reference evidence="8 9" key="3">
    <citation type="journal article" date="2017" name="G3 (Bethesda)">
        <title>Comparative analysis highlights variable genome content of wheat rusts and divergence of the mating loci.</title>
        <authorList>
            <person name="Cuomo C.A."/>
            <person name="Bakkeren G."/>
            <person name="Khalil H.B."/>
            <person name="Panwar V."/>
            <person name="Joly D."/>
            <person name="Linning R."/>
            <person name="Sakthikumar S."/>
            <person name="Song X."/>
            <person name="Adiconis X."/>
            <person name="Fan L."/>
            <person name="Goldberg J.M."/>
            <person name="Levin J.Z."/>
            <person name="Young S."/>
            <person name="Zeng Q."/>
            <person name="Anikster Y."/>
            <person name="Bruce M."/>
            <person name="Wang M."/>
            <person name="Yin C."/>
            <person name="McCallum B."/>
            <person name="Szabo L.J."/>
            <person name="Hulbert S."/>
            <person name="Chen X."/>
            <person name="Fellers J.P."/>
        </authorList>
    </citation>
    <scope>NUCLEOTIDE SEQUENCE</scope>
    <source>
        <strain evidence="9">Isolate 1-1 / race 1 (BBBD)</strain>
        <strain evidence="8">isolate 1-1 / race 1 (BBBD)</strain>
    </source>
</reference>
<evidence type="ECO:0000256" key="3">
    <source>
        <dbReference type="ARBA" id="ARBA00022833"/>
    </source>
</evidence>
<dbReference type="GO" id="GO:0000463">
    <property type="term" value="P:maturation of LSU-rRNA from tricistronic rRNA transcript (SSU-rRNA, 5.8S rRNA, LSU-rRNA)"/>
    <property type="evidence" value="ECO:0007669"/>
    <property type="project" value="TreeGrafter"/>
</dbReference>
<dbReference type="EnsemblFungi" id="PTTG_27807-t43_1">
    <property type="protein sequence ID" value="PTTG_27807-t43_1-p1"/>
    <property type="gene ID" value="PTTG_27807"/>
</dbReference>
<feature type="compositionally biased region" description="Polar residues" evidence="5">
    <location>
        <begin position="43"/>
        <end position="54"/>
    </location>
</feature>
<dbReference type="GO" id="GO:0008270">
    <property type="term" value="F:zinc ion binding"/>
    <property type="evidence" value="ECO:0007669"/>
    <property type="project" value="UniProtKB-UniRule"/>
</dbReference>
<keyword evidence="3" id="KW-0862">Zinc</keyword>
<dbReference type="PROSITE" id="PS51083">
    <property type="entry name" value="ZF_HIT"/>
    <property type="match status" value="1"/>
</dbReference>
<dbReference type="VEuPathDB" id="FungiDB:PTTG_27807"/>
<feature type="domain" description="HIT-type" evidence="6">
    <location>
        <begin position="9"/>
        <end position="43"/>
    </location>
</feature>
<evidence type="ECO:0000313" key="7">
    <source>
        <dbReference type="EMBL" id="OAV92030.1"/>
    </source>
</evidence>
<dbReference type="OrthoDB" id="18412at2759"/>
<accession>A0A180GH58</accession>
<dbReference type="Pfam" id="PF04438">
    <property type="entry name" value="zf-HIT"/>
    <property type="match status" value="1"/>
</dbReference>
<organism evidence="7">
    <name type="scientific">Puccinia triticina (isolate 1-1 / race 1 (BBBD))</name>
    <name type="common">Brown leaf rust fungus</name>
    <dbReference type="NCBI Taxonomy" id="630390"/>
    <lineage>
        <taxon>Eukaryota</taxon>
        <taxon>Fungi</taxon>
        <taxon>Dikarya</taxon>
        <taxon>Basidiomycota</taxon>
        <taxon>Pucciniomycotina</taxon>
        <taxon>Pucciniomycetes</taxon>
        <taxon>Pucciniales</taxon>
        <taxon>Pucciniaceae</taxon>
        <taxon>Puccinia</taxon>
    </lineage>
</organism>
<feature type="region of interest" description="Disordered" evidence="5">
    <location>
        <begin position="42"/>
        <end position="89"/>
    </location>
</feature>
<reference evidence="7" key="1">
    <citation type="submission" date="2009-11" db="EMBL/GenBank/DDBJ databases">
        <authorList>
            <consortium name="The Broad Institute Genome Sequencing Platform"/>
            <person name="Ward D."/>
            <person name="Feldgarden M."/>
            <person name="Earl A."/>
            <person name="Young S.K."/>
            <person name="Zeng Q."/>
            <person name="Koehrsen M."/>
            <person name="Alvarado L."/>
            <person name="Berlin A."/>
            <person name="Bochicchio J."/>
            <person name="Borenstein D."/>
            <person name="Chapman S.B."/>
            <person name="Chen Z."/>
            <person name="Engels R."/>
            <person name="Freedman E."/>
            <person name="Gellesch M."/>
            <person name="Goldberg J."/>
            <person name="Griggs A."/>
            <person name="Gujja S."/>
            <person name="Heilman E."/>
            <person name="Heiman D."/>
            <person name="Hepburn T."/>
            <person name="Howarth C."/>
            <person name="Jen D."/>
            <person name="Larson L."/>
            <person name="Lewis B."/>
            <person name="Mehta T."/>
            <person name="Park D."/>
            <person name="Pearson M."/>
            <person name="Roberts A."/>
            <person name="Saif S."/>
            <person name="Shea T."/>
            <person name="Shenoy N."/>
            <person name="Sisk P."/>
            <person name="Stolte C."/>
            <person name="Sykes S."/>
            <person name="Thomson T."/>
            <person name="Walk T."/>
            <person name="White J."/>
            <person name="Yandava C."/>
            <person name="Izard J."/>
            <person name="Baranova O.V."/>
            <person name="Blanton J.M."/>
            <person name="Tanner A.C."/>
            <person name="Dewhirst F.E."/>
            <person name="Haas B."/>
            <person name="Nusbaum C."/>
            <person name="Birren B."/>
        </authorList>
    </citation>
    <scope>NUCLEOTIDE SEQUENCE [LARGE SCALE GENOMIC DNA]</scope>
    <source>
        <strain evidence="7">1-1 BBBD Race 1</strain>
    </source>
</reference>
<gene>
    <name evidence="7" type="ORF">PTTG_27807</name>
</gene>
<dbReference type="InterPro" id="IPR007529">
    <property type="entry name" value="Znf_HIT"/>
</dbReference>
<dbReference type="Proteomes" id="UP000005240">
    <property type="component" value="Unassembled WGS sequence"/>
</dbReference>
<evidence type="ECO:0000256" key="1">
    <source>
        <dbReference type="ARBA" id="ARBA00022723"/>
    </source>
</evidence>
<evidence type="ECO:0000256" key="5">
    <source>
        <dbReference type="SAM" id="MobiDB-lite"/>
    </source>
</evidence>
<keyword evidence="1" id="KW-0479">Metal-binding</keyword>
<dbReference type="SUPFAM" id="SSF144232">
    <property type="entry name" value="HIT/MYND zinc finger-like"/>
    <property type="match status" value="1"/>
</dbReference>